<evidence type="ECO:0000259" key="8">
    <source>
        <dbReference type="Pfam" id="PF16363"/>
    </source>
</evidence>
<dbReference type="FunFam" id="3.40.50.720:FF:000304">
    <property type="entry name" value="UDP-glucose 4,6-dehydratase"/>
    <property type="match status" value="1"/>
</dbReference>
<evidence type="ECO:0000256" key="6">
    <source>
        <dbReference type="ARBA" id="ARBA00023239"/>
    </source>
</evidence>
<organism evidence="10 11">
    <name type="scientific">Flavobacterium resistens</name>
    <dbReference type="NCBI Taxonomy" id="443612"/>
    <lineage>
        <taxon>Bacteria</taxon>
        <taxon>Pseudomonadati</taxon>
        <taxon>Bacteroidota</taxon>
        <taxon>Flavobacteriia</taxon>
        <taxon>Flavobacteriales</taxon>
        <taxon>Flavobacteriaceae</taxon>
        <taxon>Flavobacterium</taxon>
    </lineage>
</organism>
<sequence length="348" mass="39861">MKKILITGGAGFIGSHVVRRFVNKYPEYQIFNLDALTYAGNLENIKDIENQPNYNFLKGDIVDANFIDELFSQHKFDGVLHLAAESHVDRSIEDPLAFVKTNVIGTMNLLNAAKNQWKGNFEGKRFYHISTDEVYGSLGAEGLFTETTPYDPNSPYSASKASSDHFVRAYGETYGLPYVLTNCSNNYGSYHFPEKLIPLFINNIINNKSLPVYGDGNYTRDWLFVEDHAIAIDLVFHEGKNHETYNIGGFNEWKNIDLVKLLCQIMDGKLEREKGTSEKLITYVKDRPGHDLRYAIDASKINKELGWKPSVTFEEGLEKTINWYLNNEEWLKNVTSGSYKDYYKKQYS</sequence>
<dbReference type="EMBL" id="WKKG01000003">
    <property type="protein sequence ID" value="MRX67945.1"/>
    <property type="molecule type" value="Genomic_DNA"/>
</dbReference>
<dbReference type="Gene3D" id="3.90.25.10">
    <property type="entry name" value="UDP-galactose 4-epimerase, domain 1"/>
    <property type="match status" value="1"/>
</dbReference>
<evidence type="ECO:0000256" key="7">
    <source>
        <dbReference type="RuleBase" id="RU004473"/>
    </source>
</evidence>
<dbReference type="Proteomes" id="UP000317289">
    <property type="component" value="Unassembled WGS sequence"/>
</dbReference>
<keyword evidence="5" id="KW-0520">NAD</keyword>
<dbReference type="InterPro" id="IPR016040">
    <property type="entry name" value="NAD(P)-bd_dom"/>
</dbReference>
<evidence type="ECO:0000256" key="2">
    <source>
        <dbReference type="ARBA" id="ARBA00001911"/>
    </source>
</evidence>
<evidence type="ECO:0000313" key="11">
    <source>
        <dbReference type="Proteomes" id="UP000317289"/>
    </source>
</evidence>
<dbReference type="SUPFAM" id="SSF51735">
    <property type="entry name" value="NAD(P)-binding Rossmann-fold domains"/>
    <property type="match status" value="1"/>
</dbReference>
<evidence type="ECO:0000313" key="9">
    <source>
        <dbReference type="EMBL" id="MRX67945.1"/>
    </source>
</evidence>
<dbReference type="InterPro" id="IPR036291">
    <property type="entry name" value="NAD(P)-bd_dom_sf"/>
</dbReference>
<gene>
    <name evidence="9" type="primary">rfbB</name>
    <name evidence="9" type="ORF">GJU42_08220</name>
    <name evidence="10" type="ORF">SAMN06265349_105321</name>
</gene>
<dbReference type="EC" id="4.2.1.46" evidence="4 7"/>
<evidence type="ECO:0000313" key="10">
    <source>
        <dbReference type="EMBL" id="SMO86781.1"/>
    </source>
</evidence>
<dbReference type="GO" id="GO:0008460">
    <property type="term" value="F:dTDP-glucose 4,6-dehydratase activity"/>
    <property type="evidence" value="ECO:0007669"/>
    <property type="project" value="UniProtKB-EC"/>
</dbReference>
<comment type="cofactor">
    <cofactor evidence="2 7">
        <name>NAD(+)</name>
        <dbReference type="ChEBI" id="CHEBI:57540"/>
    </cofactor>
</comment>
<evidence type="ECO:0000256" key="3">
    <source>
        <dbReference type="ARBA" id="ARBA00008178"/>
    </source>
</evidence>
<comment type="catalytic activity">
    <reaction evidence="1 7">
        <text>dTDP-alpha-D-glucose = dTDP-4-dehydro-6-deoxy-alpha-D-glucose + H2O</text>
        <dbReference type="Rhea" id="RHEA:17221"/>
        <dbReference type="ChEBI" id="CHEBI:15377"/>
        <dbReference type="ChEBI" id="CHEBI:57477"/>
        <dbReference type="ChEBI" id="CHEBI:57649"/>
        <dbReference type="EC" id="4.2.1.46"/>
    </reaction>
</comment>
<keyword evidence="12" id="KW-1185">Reference proteome</keyword>
<dbReference type="OrthoDB" id="9801785at2"/>
<dbReference type="RefSeq" id="WP_142451994.1">
    <property type="nucleotide sequence ID" value="NZ_FXTA01000005.1"/>
</dbReference>
<evidence type="ECO:0000313" key="12">
    <source>
        <dbReference type="Proteomes" id="UP000468990"/>
    </source>
</evidence>
<comment type="similarity">
    <text evidence="3 7">Belongs to the NAD(P)-dependent epimerase/dehydratase family. dTDP-glucose dehydratase subfamily.</text>
</comment>
<dbReference type="NCBIfam" id="TIGR01181">
    <property type="entry name" value="dTDP_gluc_dehyt"/>
    <property type="match status" value="1"/>
</dbReference>
<dbReference type="CDD" id="cd05246">
    <property type="entry name" value="dTDP_GD_SDR_e"/>
    <property type="match status" value="1"/>
</dbReference>
<protein>
    <recommendedName>
        <fullName evidence="4 7">dTDP-glucose 4,6-dehydratase</fullName>
        <ecNumber evidence="4 7">4.2.1.46</ecNumber>
    </recommendedName>
</protein>
<evidence type="ECO:0000256" key="4">
    <source>
        <dbReference type="ARBA" id="ARBA00011990"/>
    </source>
</evidence>
<proteinExistence type="inferred from homology"/>
<dbReference type="Gene3D" id="3.40.50.720">
    <property type="entry name" value="NAD(P)-binding Rossmann-like Domain"/>
    <property type="match status" value="1"/>
</dbReference>
<dbReference type="PANTHER" id="PTHR43000">
    <property type="entry name" value="DTDP-D-GLUCOSE 4,6-DEHYDRATASE-RELATED"/>
    <property type="match status" value="1"/>
</dbReference>
<dbReference type="InterPro" id="IPR005888">
    <property type="entry name" value="dTDP_Gluc_deHydtase"/>
</dbReference>
<evidence type="ECO:0000256" key="1">
    <source>
        <dbReference type="ARBA" id="ARBA00001539"/>
    </source>
</evidence>
<dbReference type="AlphaFoldDB" id="A0A521ETP2"/>
<feature type="domain" description="NAD(P)-binding" evidence="8">
    <location>
        <begin position="5"/>
        <end position="320"/>
    </location>
</feature>
<accession>A0A521ETP2</accession>
<dbReference type="Proteomes" id="UP000468990">
    <property type="component" value="Unassembled WGS sequence"/>
</dbReference>
<reference evidence="9 12" key="2">
    <citation type="submission" date="2019-11" db="EMBL/GenBank/DDBJ databases">
        <title>Flavobacterium resistens genome.</title>
        <authorList>
            <person name="Wilson V.M."/>
            <person name="Newman J.D."/>
        </authorList>
    </citation>
    <scope>NUCLEOTIDE SEQUENCE [LARGE SCALE GENOMIC DNA]</scope>
    <source>
        <strain evidence="9 12">DSM 19382</strain>
    </source>
</reference>
<keyword evidence="6 7" id="KW-0456">Lyase</keyword>
<evidence type="ECO:0000256" key="5">
    <source>
        <dbReference type="ARBA" id="ARBA00023027"/>
    </source>
</evidence>
<reference evidence="10 11" key="1">
    <citation type="submission" date="2017-05" db="EMBL/GenBank/DDBJ databases">
        <authorList>
            <person name="Varghese N."/>
            <person name="Submissions S."/>
        </authorList>
    </citation>
    <scope>NUCLEOTIDE SEQUENCE [LARGE SCALE GENOMIC DNA]</scope>
    <source>
        <strain evidence="10 11">DSM 19382</strain>
    </source>
</reference>
<dbReference type="GO" id="GO:0009225">
    <property type="term" value="P:nucleotide-sugar metabolic process"/>
    <property type="evidence" value="ECO:0007669"/>
    <property type="project" value="InterPro"/>
</dbReference>
<dbReference type="Pfam" id="PF16363">
    <property type="entry name" value="GDP_Man_Dehyd"/>
    <property type="match status" value="1"/>
</dbReference>
<name>A0A521ETP2_9FLAO</name>
<dbReference type="EMBL" id="FXTA01000005">
    <property type="protein sequence ID" value="SMO86781.1"/>
    <property type="molecule type" value="Genomic_DNA"/>
</dbReference>